<feature type="non-terminal residue" evidence="1">
    <location>
        <position position="1"/>
    </location>
</feature>
<evidence type="ECO:0000313" key="1">
    <source>
        <dbReference type="EMBL" id="KAG5615929.1"/>
    </source>
</evidence>
<comment type="caution">
    <text evidence="1">The sequence shown here is derived from an EMBL/GenBank/DDBJ whole genome shotgun (WGS) entry which is preliminary data.</text>
</comment>
<gene>
    <name evidence="1" type="ORF">H5410_015753</name>
</gene>
<keyword evidence="2" id="KW-1185">Reference proteome</keyword>
<dbReference type="Proteomes" id="UP000824120">
    <property type="component" value="Chromosome 3"/>
</dbReference>
<reference evidence="1 2" key="1">
    <citation type="submission" date="2020-09" db="EMBL/GenBank/DDBJ databases">
        <title>De no assembly of potato wild relative species, Solanum commersonii.</title>
        <authorList>
            <person name="Cho K."/>
        </authorList>
    </citation>
    <scope>NUCLEOTIDE SEQUENCE [LARGE SCALE GENOMIC DNA]</scope>
    <source>
        <strain evidence="1">LZ3.2</strain>
        <tissue evidence="1">Leaf</tissue>
    </source>
</reference>
<organism evidence="1 2">
    <name type="scientific">Solanum commersonii</name>
    <name type="common">Commerson's wild potato</name>
    <name type="synonym">Commerson's nightshade</name>
    <dbReference type="NCBI Taxonomy" id="4109"/>
    <lineage>
        <taxon>Eukaryota</taxon>
        <taxon>Viridiplantae</taxon>
        <taxon>Streptophyta</taxon>
        <taxon>Embryophyta</taxon>
        <taxon>Tracheophyta</taxon>
        <taxon>Spermatophyta</taxon>
        <taxon>Magnoliopsida</taxon>
        <taxon>eudicotyledons</taxon>
        <taxon>Gunneridae</taxon>
        <taxon>Pentapetalae</taxon>
        <taxon>asterids</taxon>
        <taxon>lamiids</taxon>
        <taxon>Solanales</taxon>
        <taxon>Solanaceae</taxon>
        <taxon>Solanoideae</taxon>
        <taxon>Solaneae</taxon>
        <taxon>Solanum</taxon>
    </lineage>
</organism>
<dbReference type="AlphaFoldDB" id="A0A9J5ZUL6"/>
<protein>
    <submittedName>
        <fullName evidence="1">Uncharacterized protein</fullName>
    </submittedName>
</protein>
<sequence length="90" mass="10431">VIKIVNVIIYFHHDDVDVPDIVIYDGLFLLLSIVNEGTNCSESDSNNGMMFSSSDYDTDEFKHLFTKNKRNITDSLQDYKEIVRVWPLKT</sequence>
<dbReference type="EMBL" id="JACXVP010000003">
    <property type="protein sequence ID" value="KAG5615929.1"/>
    <property type="molecule type" value="Genomic_DNA"/>
</dbReference>
<accession>A0A9J5ZUL6</accession>
<proteinExistence type="predicted"/>
<evidence type="ECO:0000313" key="2">
    <source>
        <dbReference type="Proteomes" id="UP000824120"/>
    </source>
</evidence>
<name>A0A9J5ZUL6_SOLCO</name>